<keyword evidence="13" id="KW-0594">Phospholipid biosynthesis</keyword>
<dbReference type="CDD" id="cd09158">
    <property type="entry name" value="PLDc_EcCLS_like_2"/>
    <property type="match status" value="1"/>
</dbReference>
<dbReference type="PROSITE" id="PS50035">
    <property type="entry name" value="PLD"/>
    <property type="match status" value="2"/>
</dbReference>
<evidence type="ECO:0000256" key="13">
    <source>
        <dbReference type="ARBA" id="ARBA00023209"/>
    </source>
</evidence>
<gene>
    <name evidence="18" type="primary">cls</name>
    <name evidence="18" type="ORF">RM190_00140</name>
</gene>
<dbReference type="InterPro" id="IPR025202">
    <property type="entry name" value="PLD-like_dom"/>
</dbReference>
<evidence type="ECO:0000256" key="14">
    <source>
        <dbReference type="ARBA" id="ARBA00023264"/>
    </source>
</evidence>
<evidence type="ECO:0000256" key="12">
    <source>
        <dbReference type="ARBA" id="ARBA00023136"/>
    </source>
</evidence>
<evidence type="ECO:0000313" key="19">
    <source>
        <dbReference type="Proteomes" id="UP001251085"/>
    </source>
</evidence>
<accession>A0ABU3E7P3</accession>
<keyword evidence="19" id="KW-1185">Reference proteome</keyword>
<dbReference type="Pfam" id="PF13396">
    <property type="entry name" value="PLDc_N"/>
    <property type="match status" value="1"/>
</dbReference>
<evidence type="ECO:0000259" key="17">
    <source>
        <dbReference type="PROSITE" id="PS50035"/>
    </source>
</evidence>
<keyword evidence="10 16" id="KW-1133">Transmembrane helix</keyword>
<dbReference type="NCBIfam" id="TIGR04265">
    <property type="entry name" value="bac_cardiolipin"/>
    <property type="match status" value="1"/>
</dbReference>
<keyword evidence="7" id="KW-0808">Transferase</keyword>
<reference evidence="19" key="1">
    <citation type="submission" date="2023-07" db="EMBL/GenBank/DDBJ databases">
        <title>Characterization of two Paracoccaceae strains isolated from Phycosphere and proposal of Xinfangfangia lacusdiani sp. nov.</title>
        <authorList>
            <person name="Deng Y."/>
            <person name="Zhang Y.Q."/>
        </authorList>
    </citation>
    <scope>NUCLEOTIDE SEQUENCE [LARGE SCALE GENOMIC DNA]</scope>
    <source>
        <strain evidence="19">CPCC 101403</strain>
    </source>
</reference>
<evidence type="ECO:0000256" key="1">
    <source>
        <dbReference type="ARBA" id="ARBA00003145"/>
    </source>
</evidence>
<feature type="transmembrane region" description="Helical" evidence="16">
    <location>
        <begin position="38"/>
        <end position="56"/>
    </location>
</feature>
<dbReference type="PANTHER" id="PTHR21248">
    <property type="entry name" value="CARDIOLIPIN SYNTHASE"/>
    <property type="match status" value="1"/>
</dbReference>
<evidence type="ECO:0000256" key="11">
    <source>
        <dbReference type="ARBA" id="ARBA00023098"/>
    </source>
</evidence>
<keyword evidence="14" id="KW-1208">Phospholipid metabolism</keyword>
<keyword evidence="6" id="KW-0964">Secreted</keyword>
<dbReference type="RefSeq" id="WP_311757357.1">
    <property type="nucleotide sequence ID" value="NZ_JAVRQI010000001.1"/>
</dbReference>
<keyword evidence="4" id="KW-1003">Cell membrane</keyword>
<keyword evidence="8 16" id="KW-0812">Transmembrane</keyword>
<dbReference type="InterPro" id="IPR027379">
    <property type="entry name" value="CLS_N"/>
</dbReference>
<proteinExistence type="predicted"/>
<evidence type="ECO:0000256" key="5">
    <source>
        <dbReference type="ARBA" id="ARBA00022516"/>
    </source>
</evidence>
<comment type="caution">
    <text evidence="18">The sequence shown here is derived from an EMBL/GenBank/DDBJ whole genome shotgun (WGS) entry which is preliminary data.</text>
</comment>
<evidence type="ECO:0000256" key="7">
    <source>
        <dbReference type="ARBA" id="ARBA00022679"/>
    </source>
</evidence>
<dbReference type="EMBL" id="JAVRQI010000001">
    <property type="protein sequence ID" value="MDT1060242.1"/>
    <property type="molecule type" value="Genomic_DNA"/>
</dbReference>
<protein>
    <recommendedName>
        <fullName evidence="15">Cardiolipin synthase</fullName>
        <ecNumber evidence="15">2.7.8.-</ecNumber>
    </recommendedName>
</protein>
<dbReference type="InterPro" id="IPR001736">
    <property type="entry name" value="PLipase_D/transphosphatidylase"/>
</dbReference>
<keyword evidence="12 16" id="KW-0472">Membrane</keyword>
<keyword evidence="11" id="KW-0443">Lipid metabolism</keyword>
<dbReference type="EC" id="2.7.8.-" evidence="15"/>
<evidence type="ECO:0000256" key="10">
    <source>
        <dbReference type="ARBA" id="ARBA00022989"/>
    </source>
</evidence>
<evidence type="ECO:0000256" key="4">
    <source>
        <dbReference type="ARBA" id="ARBA00022475"/>
    </source>
</evidence>
<dbReference type="Gene3D" id="3.30.870.10">
    <property type="entry name" value="Endonuclease Chain A"/>
    <property type="match status" value="2"/>
</dbReference>
<feature type="transmembrane region" description="Helical" evidence="16">
    <location>
        <begin position="6"/>
        <end position="26"/>
    </location>
</feature>
<organism evidence="18 19">
    <name type="scientific">Paracoccus broussonetiae</name>
    <dbReference type="NCBI Taxonomy" id="3075834"/>
    <lineage>
        <taxon>Bacteria</taxon>
        <taxon>Pseudomonadati</taxon>
        <taxon>Pseudomonadota</taxon>
        <taxon>Alphaproteobacteria</taxon>
        <taxon>Rhodobacterales</taxon>
        <taxon>Paracoccaceae</taxon>
        <taxon>Paracoccus</taxon>
    </lineage>
</organism>
<dbReference type="Pfam" id="PF13091">
    <property type="entry name" value="PLDc_2"/>
    <property type="match status" value="2"/>
</dbReference>
<evidence type="ECO:0000313" key="18">
    <source>
        <dbReference type="EMBL" id="MDT1060242.1"/>
    </source>
</evidence>
<name>A0ABU3E7P3_9RHOB</name>
<keyword evidence="9" id="KW-0677">Repeat</keyword>
<evidence type="ECO:0000256" key="3">
    <source>
        <dbReference type="ARBA" id="ARBA00004651"/>
    </source>
</evidence>
<dbReference type="InterPro" id="IPR022924">
    <property type="entry name" value="Cardiolipin_synthase"/>
</dbReference>
<evidence type="ECO:0000256" key="6">
    <source>
        <dbReference type="ARBA" id="ARBA00022525"/>
    </source>
</evidence>
<keyword evidence="5" id="KW-0444">Lipid biosynthesis</keyword>
<dbReference type="SUPFAM" id="SSF56024">
    <property type="entry name" value="Phospholipase D/nuclease"/>
    <property type="match status" value="2"/>
</dbReference>
<feature type="domain" description="PLD phosphodiesterase" evidence="17">
    <location>
        <begin position="215"/>
        <end position="242"/>
    </location>
</feature>
<comment type="function">
    <text evidence="1">Could be a virulence factor.</text>
</comment>
<evidence type="ECO:0000256" key="15">
    <source>
        <dbReference type="NCBIfam" id="TIGR04265"/>
    </source>
</evidence>
<evidence type="ECO:0000256" key="16">
    <source>
        <dbReference type="SAM" id="Phobius"/>
    </source>
</evidence>
<sequence length="478" mass="52692">MATMWAEMFVFIHYAIALAVSVRVLLRPRLEPTVRLSWILVIELVPLVGILAYVLFGEIRMHGADVEHVGNIRSRLSGLWSPSRELVREPPDFAAPLIAANRATTGFGAMAGNRATLLAEDDSAIQDLVAAIDAAQDHVHLLFYIWLDDPSGRLVAQAAMRAARRGVKVRAIIDAFGSRAFSASDSWRGMAAAGAECAVALPLGLPIIGSLVRRMDLRNHRKIVVIDQVVGFTGSRNCADRAFAIKPRFAPWTDILLQIEGPVVRQMQAVFLQDWMSYSGEDLGEMLKTAPPAIAGGDIAQVVATGPDDRQGSLSDCMATMIHAARHRLVITTPYYVPDSSLDSAIRTAARRGVDVTMILPLRNDSLVVQATSEGFYYGLVSAGVKLMLYRPGLLHSKIILADGRMAMIGSANMDRRSFELNYEMNMLFLDRDLIDQLEERQDSYIARSESITIGEIRSWSLWRRLRNNLLALAAPIL</sequence>
<feature type="domain" description="PLD phosphodiesterase" evidence="17">
    <location>
        <begin position="391"/>
        <end position="418"/>
    </location>
</feature>
<evidence type="ECO:0000256" key="8">
    <source>
        <dbReference type="ARBA" id="ARBA00022692"/>
    </source>
</evidence>
<dbReference type="Proteomes" id="UP001251085">
    <property type="component" value="Unassembled WGS sequence"/>
</dbReference>
<evidence type="ECO:0000256" key="9">
    <source>
        <dbReference type="ARBA" id="ARBA00022737"/>
    </source>
</evidence>
<dbReference type="PANTHER" id="PTHR21248:SF22">
    <property type="entry name" value="PHOSPHOLIPASE D"/>
    <property type="match status" value="1"/>
</dbReference>
<dbReference type="SMART" id="SM00155">
    <property type="entry name" value="PLDc"/>
    <property type="match status" value="2"/>
</dbReference>
<comment type="subcellular location">
    <subcellularLocation>
        <location evidence="3">Cell membrane</location>
        <topology evidence="3">Multi-pass membrane protein</topology>
    </subcellularLocation>
    <subcellularLocation>
        <location evidence="2">Secreted</location>
    </subcellularLocation>
</comment>
<evidence type="ECO:0000256" key="2">
    <source>
        <dbReference type="ARBA" id="ARBA00004613"/>
    </source>
</evidence>